<dbReference type="Pfam" id="PF21321">
    <property type="entry name" value="HTH_66"/>
    <property type="match status" value="1"/>
</dbReference>
<dbReference type="EMBL" id="JAUSWL010000006">
    <property type="protein sequence ID" value="MDQ0544781.1"/>
    <property type="molecule type" value="Genomic_DNA"/>
</dbReference>
<dbReference type="AlphaFoldDB" id="A0AAJ1TQ42"/>
<sequence length="237" mass="26377">MTARTDSSALEAAPLGTGFYTVPEAARLIRLPARTISRWLGGYAFTSGGRPGRMPPLWTPELPANDHHLELGFRDLIELRFVQAFVRENVDLRVIRRCLEAAREAVQDSRPFSTRRFKTDGRTIFLESLKSDGESEVIDLARGQYVIRAVLEQTFRDLDIEGDIVVRWRPFQGRDSIVIDPRRAFGQPIAAISGVPTVALAEAVTAEGSTERVARLYEVPVAVVRDAVRFEASLQAA</sequence>
<dbReference type="Proteomes" id="UP001223420">
    <property type="component" value="Unassembled WGS sequence"/>
</dbReference>
<accession>A0AAJ1TQ42</accession>
<protein>
    <submittedName>
        <fullName evidence="2">Uncharacterized protein (DUF433 family)</fullName>
    </submittedName>
</protein>
<name>A0AAJ1TQ42_9HYPH</name>
<proteinExistence type="predicted"/>
<feature type="domain" description="Putative antitoxin VapB45-like DNA-binding HTH" evidence="1">
    <location>
        <begin position="19"/>
        <end position="98"/>
    </location>
</feature>
<gene>
    <name evidence="2" type="ORF">QO001_003717</name>
</gene>
<evidence type="ECO:0000259" key="1">
    <source>
        <dbReference type="Pfam" id="PF21321"/>
    </source>
</evidence>
<dbReference type="RefSeq" id="WP_122161773.1">
    <property type="nucleotide sequence ID" value="NZ_CP033231.1"/>
</dbReference>
<reference evidence="2" key="1">
    <citation type="submission" date="2023-07" db="EMBL/GenBank/DDBJ databases">
        <title>Genomic Encyclopedia of Type Strains, Phase IV (KMG-IV): sequencing the most valuable type-strain genomes for metagenomic binning, comparative biology and taxonomic classification.</title>
        <authorList>
            <person name="Goeker M."/>
        </authorList>
    </citation>
    <scope>NUCLEOTIDE SEQUENCE</scope>
    <source>
        <strain evidence="2">DSM 19569</strain>
    </source>
</reference>
<evidence type="ECO:0000313" key="3">
    <source>
        <dbReference type="Proteomes" id="UP001223420"/>
    </source>
</evidence>
<comment type="caution">
    <text evidence="2">The sequence shown here is derived from an EMBL/GenBank/DDBJ whole genome shotgun (WGS) entry which is preliminary data.</text>
</comment>
<dbReference type="InterPro" id="IPR048708">
    <property type="entry name" value="VapB45-like_HTH"/>
</dbReference>
<evidence type="ECO:0000313" key="2">
    <source>
        <dbReference type="EMBL" id="MDQ0544781.1"/>
    </source>
</evidence>
<organism evidence="2 3">
    <name type="scientific">Methylobacterium brachiatum</name>
    <dbReference type="NCBI Taxonomy" id="269660"/>
    <lineage>
        <taxon>Bacteria</taxon>
        <taxon>Pseudomonadati</taxon>
        <taxon>Pseudomonadota</taxon>
        <taxon>Alphaproteobacteria</taxon>
        <taxon>Hyphomicrobiales</taxon>
        <taxon>Methylobacteriaceae</taxon>
        <taxon>Methylobacterium</taxon>
    </lineage>
</organism>